<proteinExistence type="predicted"/>
<feature type="compositionally biased region" description="Low complexity" evidence="1">
    <location>
        <begin position="207"/>
        <end position="216"/>
    </location>
</feature>
<evidence type="ECO:0000313" key="3">
    <source>
        <dbReference type="Proteomes" id="UP001185135"/>
    </source>
</evidence>
<feature type="compositionally biased region" description="Acidic residues" evidence="1">
    <location>
        <begin position="142"/>
        <end position="152"/>
    </location>
</feature>
<protein>
    <submittedName>
        <fullName evidence="2">Lecithin retinol acyltransferase domain-containing protein</fullName>
    </submittedName>
</protein>
<feature type="compositionally biased region" description="Polar residues" evidence="1">
    <location>
        <begin position="117"/>
        <end position="130"/>
    </location>
</feature>
<evidence type="ECO:0000313" key="2">
    <source>
        <dbReference type="EMBL" id="WBR14257.1"/>
    </source>
</evidence>
<accession>A0AA95ECK2</accession>
<feature type="region of interest" description="Disordered" evidence="1">
    <location>
        <begin position="99"/>
        <end position="168"/>
    </location>
</feature>
<sequence>MSEGDAAWSGWGAPPPRPHADVTSSDADVGGKDRQHVQPPTTTMSKNRMRRQRRGLIGNDPSDHMACQTTLHAPSAVYGDGNLYHGQHLDHGHCDAEARDNHRTDGHVQRKGEGDTLYSSASSPCDQTFSVAGEPMQSPMDANDDLNEDDPPSADCNQKSDELDPRRHLKEAFEQRRRVMVTRGAFIKHQHDSGDGAQSDNRDDAGDTTTTTTASDTDNDSGSDDVSEEESIEPDKRRAHIREVSAQYRNDVVGAGRVRATADQAVAIAHVPRKTRRRSEASEGALTRILVKERPGECSSPAAVIVEGDVLSCRTCGVSSTAMRSSRMGVYVGDGRVVHAIQRRQRGASLHDDPYYEVVQQTLQDFARGRTISADEWFRTRSEFPAAVRVRRALERVGTEWEVPEGLDNARASEDFALWTATGQSALTHADYRDDRDDCGSSVATAPLAYRASSVSRKKRNRRNSDDRGVVARAVRVGSDSPPPVLARVHQPATASSLSTGSHAAPVPARLAPITSDYRHAVAGGIVGLYLGGPLGGAVGGAAGLLLDSMASLGRGWRL</sequence>
<feature type="compositionally biased region" description="Basic and acidic residues" evidence="1">
    <location>
        <begin position="99"/>
        <end position="114"/>
    </location>
</feature>
<feature type="compositionally biased region" description="Acidic residues" evidence="1">
    <location>
        <begin position="217"/>
        <end position="232"/>
    </location>
</feature>
<feature type="compositionally biased region" description="Basic and acidic residues" evidence="1">
    <location>
        <begin position="189"/>
        <end position="205"/>
    </location>
</feature>
<dbReference type="Gene3D" id="3.90.1720.10">
    <property type="entry name" value="endopeptidase domain like (from Nostoc punctiforme)"/>
    <property type="match status" value="1"/>
</dbReference>
<keyword evidence="2" id="KW-0808">Transferase</keyword>
<reference evidence="2" key="1">
    <citation type="submission" date="2022-06" db="EMBL/GenBank/DDBJ databases">
        <authorList>
            <person name="Legendre M."/>
            <person name="Claverie J.-M."/>
            <person name="Alempic J.-M."/>
            <person name="Abergel C."/>
        </authorList>
    </citation>
    <scope>NUCLEOTIDE SEQUENCE</scope>
    <source>
        <strain evidence="2">Kuranda</strain>
    </source>
</reference>
<feature type="region of interest" description="Disordered" evidence="1">
    <location>
        <begin position="187"/>
        <end position="243"/>
    </location>
</feature>
<name>A0AA95ECK2_9VIRU</name>
<keyword evidence="2" id="KW-0012">Acyltransferase</keyword>
<organism evidence="2 3">
    <name type="scientific">Pandoravirus kuranda</name>
    <dbReference type="NCBI Taxonomy" id="3019033"/>
    <lineage>
        <taxon>Viruses</taxon>
        <taxon>Pandoravirus</taxon>
    </lineage>
</organism>
<gene>
    <name evidence="2" type="ORF">pkur_cds_82</name>
</gene>
<dbReference type="Proteomes" id="UP001185135">
    <property type="component" value="Segment"/>
</dbReference>
<feature type="compositionally biased region" description="Basic and acidic residues" evidence="1">
    <location>
        <begin position="158"/>
        <end position="168"/>
    </location>
</feature>
<evidence type="ECO:0000256" key="1">
    <source>
        <dbReference type="SAM" id="MobiDB-lite"/>
    </source>
</evidence>
<dbReference type="GO" id="GO:0016746">
    <property type="term" value="F:acyltransferase activity"/>
    <property type="evidence" value="ECO:0007669"/>
    <property type="project" value="UniProtKB-KW"/>
</dbReference>
<feature type="region of interest" description="Disordered" evidence="1">
    <location>
        <begin position="1"/>
        <end position="48"/>
    </location>
</feature>
<dbReference type="EMBL" id="ON887157">
    <property type="protein sequence ID" value="WBR14257.1"/>
    <property type="molecule type" value="Genomic_DNA"/>
</dbReference>